<organism evidence="1 2">
    <name type="scientific">Rhizobium rosettiformans</name>
    <dbReference type="NCBI Taxonomy" id="1368430"/>
    <lineage>
        <taxon>Bacteria</taxon>
        <taxon>Pseudomonadati</taxon>
        <taxon>Pseudomonadota</taxon>
        <taxon>Alphaproteobacteria</taxon>
        <taxon>Hyphomicrobiales</taxon>
        <taxon>Rhizobiaceae</taxon>
        <taxon>Rhizobium/Agrobacterium group</taxon>
        <taxon>Rhizobium</taxon>
    </lineage>
</organism>
<keyword evidence="1" id="KW-0614">Plasmid</keyword>
<geneLocation type="plasmid" evidence="1 2">
    <name>p2</name>
</geneLocation>
<protein>
    <submittedName>
        <fullName evidence="1">Uncharacterized protein</fullName>
    </submittedName>
</protein>
<proteinExistence type="predicted"/>
<name>A0ABX7F4B4_9HYPH</name>
<accession>A0ABX7F4B4</accession>
<evidence type="ECO:0000313" key="2">
    <source>
        <dbReference type="Proteomes" id="UP000596351"/>
    </source>
</evidence>
<sequence length="59" mass="6978">MTFRFFRIVLGTISIIGLLDFVVEGFCIGPRNKRPRYLLQRREMARANRIPSQRKRLAV</sequence>
<dbReference type="EMBL" id="CP032407">
    <property type="protein sequence ID" value="QRF54610.1"/>
    <property type="molecule type" value="Genomic_DNA"/>
</dbReference>
<gene>
    <name evidence="1" type="ORF">D4A92_24090</name>
</gene>
<reference evidence="1 2" key="1">
    <citation type="submission" date="2018-09" db="EMBL/GenBank/DDBJ databases">
        <title>Rhizobium sp. MAE2-X.</title>
        <authorList>
            <person name="Lee Y."/>
            <person name="Jeon C.O."/>
        </authorList>
    </citation>
    <scope>NUCLEOTIDE SEQUENCE [LARGE SCALE GENOMIC DNA]</scope>
    <source>
        <strain evidence="1 2">MAE2-X</strain>
        <plasmid evidence="1 2">p2</plasmid>
    </source>
</reference>
<dbReference type="Proteomes" id="UP000596351">
    <property type="component" value="Plasmid p2"/>
</dbReference>
<evidence type="ECO:0000313" key="1">
    <source>
        <dbReference type="EMBL" id="QRF54610.1"/>
    </source>
</evidence>
<keyword evidence="2" id="KW-1185">Reference proteome</keyword>